<feature type="non-terminal residue" evidence="3">
    <location>
        <position position="220"/>
    </location>
</feature>
<dbReference type="PANTHER" id="PTHR30620">
    <property type="entry name" value="PERIPLASMIC BETA-GLUCOSIDASE-RELATED"/>
    <property type="match status" value="1"/>
</dbReference>
<dbReference type="Gene3D" id="3.40.50.1700">
    <property type="entry name" value="Glycoside hydrolase family 3 C-terminal domain"/>
    <property type="match status" value="1"/>
</dbReference>
<keyword evidence="4" id="KW-1185">Reference proteome</keyword>
<organism evidence="3 4">
    <name type="scientific">Ginsengibacter hankyongi</name>
    <dbReference type="NCBI Taxonomy" id="2607284"/>
    <lineage>
        <taxon>Bacteria</taxon>
        <taxon>Pseudomonadati</taxon>
        <taxon>Bacteroidota</taxon>
        <taxon>Chitinophagia</taxon>
        <taxon>Chitinophagales</taxon>
        <taxon>Chitinophagaceae</taxon>
        <taxon>Ginsengibacter</taxon>
    </lineage>
</organism>
<dbReference type="InterPro" id="IPR001764">
    <property type="entry name" value="Glyco_hydro_3_N"/>
</dbReference>
<comment type="caution">
    <text evidence="3">The sequence shown here is derived from an EMBL/GenBank/DDBJ whole genome shotgun (WGS) entry which is preliminary data.</text>
</comment>
<accession>A0A5J5IDF1</accession>
<evidence type="ECO:0000259" key="2">
    <source>
        <dbReference type="Pfam" id="PF00933"/>
    </source>
</evidence>
<dbReference type="InterPro" id="IPR051915">
    <property type="entry name" value="Cellulose_Degrad_GH3"/>
</dbReference>
<reference evidence="3 4" key="1">
    <citation type="submission" date="2019-09" db="EMBL/GenBank/DDBJ databases">
        <title>Draft genome sequence of Ginsengibacter sp. BR5-29.</title>
        <authorList>
            <person name="Im W.-T."/>
        </authorList>
    </citation>
    <scope>NUCLEOTIDE SEQUENCE [LARGE SCALE GENOMIC DNA]</scope>
    <source>
        <strain evidence="3 4">BR5-29</strain>
    </source>
</reference>
<dbReference type="InterPro" id="IPR036962">
    <property type="entry name" value="Glyco_hydro_3_N_sf"/>
</dbReference>
<dbReference type="PANTHER" id="PTHR30620:SF123">
    <property type="entry name" value="BETA-XYLOSIDASE"/>
    <property type="match status" value="1"/>
</dbReference>
<sequence length="220" mass="25000">RTDPHVAPRELQEMYLYPFKKVIEQAHPLGVMASYNDWDGVPIIASYYFLTELLREAFGFTGYVVSDSEAVEYVFSKHHVAKDNKDAIRQVVEAGLNVRTNFTQPKTFILPLRELIKDGSISMKTIDSRVADVLRVKFKLGLFDHPYVKDVKAADKIVGTDKHENFVMEMERQSLVLLKNVNNTLPLDKSKLKKVFVTGPLAAETNYAISRYGPNHIPVT</sequence>
<dbReference type="SUPFAM" id="SSF52279">
    <property type="entry name" value="Beta-D-glucan exohydrolase, C-terminal domain"/>
    <property type="match status" value="1"/>
</dbReference>
<keyword evidence="1 3" id="KW-0378">Hydrolase</keyword>
<dbReference type="InterPro" id="IPR017853">
    <property type="entry name" value="GH"/>
</dbReference>
<dbReference type="GO" id="GO:0008422">
    <property type="term" value="F:beta-glucosidase activity"/>
    <property type="evidence" value="ECO:0007669"/>
    <property type="project" value="TreeGrafter"/>
</dbReference>
<gene>
    <name evidence="3" type="ORF">FW778_22915</name>
</gene>
<dbReference type="AlphaFoldDB" id="A0A5J5IDF1"/>
<dbReference type="Pfam" id="PF00933">
    <property type="entry name" value="Glyco_hydro_3"/>
    <property type="match status" value="1"/>
</dbReference>
<dbReference type="Gene3D" id="3.20.20.300">
    <property type="entry name" value="Glycoside hydrolase, family 3, N-terminal domain"/>
    <property type="match status" value="1"/>
</dbReference>
<feature type="domain" description="Glycoside hydrolase family 3 N-terminal" evidence="2">
    <location>
        <begin position="8"/>
        <end position="136"/>
    </location>
</feature>
<dbReference type="RefSeq" id="WP_150417256.1">
    <property type="nucleotide sequence ID" value="NZ_VYQF01000030.1"/>
</dbReference>
<evidence type="ECO:0000256" key="1">
    <source>
        <dbReference type="ARBA" id="ARBA00022801"/>
    </source>
</evidence>
<name>A0A5J5IDF1_9BACT</name>
<feature type="non-terminal residue" evidence="3">
    <location>
        <position position="1"/>
    </location>
</feature>
<dbReference type="EMBL" id="VYQF01000030">
    <property type="protein sequence ID" value="KAA9034149.1"/>
    <property type="molecule type" value="Genomic_DNA"/>
</dbReference>
<protein>
    <submittedName>
        <fullName evidence="3">Glycoside hydrolase family 3 protein</fullName>
    </submittedName>
</protein>
<dbReference type="InterPro" id="IPR036881">
    <property type="entry name" value="Glyco_hydro_3_C_sf"/>
</dbReference>
<evidence type="ECO:0000313" key="4">
    <source>
        <dbReference type="Proteomes" id="UP000326903"/>
    </source>
</evidence>
<dbReference type="SUPFAM" id="SSF51445">
    <property type="entry name" value="(Trans)glycosidases"/>
    <property type="match status" value="1"/>
</dbReference>
<evidence type="ECO:0000313" key="3">
    <source>
        <dbReference type="EMBL" id="KAA9034149.1"/>
    </source>
</evidence>
<dbReference type="GO" id="GO:0009251">
    <property type="term" value="P:glucan catabolic process"/>
    <property type="evidence" value="ECO:0007669"/>
    <property type="project" value="TreeGrafter"/>
</dbReference>
<proteinExistence type="predicted"/>
<dbReference type="Proteomes" id="UP000326903">
    <property type="component" value="Unassembled WGS sequence"/>
</dbReference>